<evidence type="ECO:0000313" key="3">
    <source>
        <dbReference type="Proteomes" id="UP000498740"/>
    </source>
</evidence>
<proteinExistence type="predicted"/>
<reference evidence="2 3" key="1">
    <citation type="submission" date="2020-05" db="EMBL/GenBank/DDBJ databases">
        <title>Whole genome shotgun sequence of Streptomyces microflavus NBRC 13062.</title>
        <authorList>
            <person name="Komaki H."/>
            <person name="Tamura T."/>
        </authorList>
    </citation>
    <scope>NUCLEOTIDE SEQUENCE [LARGE SCALE GENOMIC DNA]</scope>
    <source>
        <strain evidence="2 3">NBRC 13062</strain>
    </source>
</reference>
<dbReference type="Proteomes" id="UP000498740">
    <property type="component" value="Unassembled WGS sequence"/>
</dbReference>
<dbReference type="AlphaFoldDB" id="A0A7J0CT31"/>
<comment type="caution">
    <text evidence="2">The sequence shown here is derived from an EMBL/GenBank/DDBJ whole genome shotgun (WGS) entry which is preliminary data.</text>
</comment>
<accession>A0A7J0CT31</accession>
<sequence>MLERVGDQLAGGEDAEVAELDREAPGGQDPGGERSGARGGLDAAEQFERGVVEQLRVRPRTGGVLDHEDRHVVVVLGGHPQRADQPVADHLR</sequence>
<protein>
    <submittedName>
        <fullName evidence="2">Uncharacterized protein</fullName>
    </submittedName>
</protein>
<name>A0A7J0CT31_STRMI</name>
<feature type="region of interest" description="Disordered" evidence="1">
    <location>
        <begin position="1"/>
        <end position="45"/>
    </location>
</feature>
<evidence type="ECO:0000256" key="1">
    <source>
        <dbReference type="SAM" id="MobiDB-lite"/>
    </source>
</evidence>
<dbReference type="EMBL" id="BLWD01000001">
    <property type="protein sequence ID" value="GFN05681.1"/>
    <property type="molecule type" value="Genomic_DNA"/>
</dbReference>
<evidence type="ECO:0000313" key="2">
    <source>
        <dbReference type="EMBL" id="GFN05681.1"/>
    </source>
</evidence>
<gene>
    <name evidence="2" type="ORF">Smic_42370</name>
</gene>
<organism evidence="2 3">
    <name type="scientific">Streptomyces microflavus</name>
    <name type="common">Streptomyces lipmanii</name>
    <dbReference type="NCBI Taxonomy" id="1919"/>
    <lineage>
        <taxon>Bacteria</taxon>
        <taxon>Bacillati</taxon>
        <taxon>Actinomycetota</taxon>
        <taxon>Actinomycetes</taxon>
        <taxon>Kitasatosporales</taxon>
        <taxon>Streptomycetaceae</taxon>
        <taxon>Streptomyces</taxon>
    </lineage>
</organism>